<keyword evidence="9" id="KW-1185">Reference proteome</keyword>
<dbReference type="SUPFAM" id="SSF53335">
    <property type="entry name" value="S-adenosyl-L-methionine-dependent methyltransferases"/>
    <property type="match status" value="1"/>
</dbReference>
<dbReference type="NCBIfam" id="TIGR00138">
    <property type="entry name" value="rsmG_gidB"/>
    <property type="match status" value="1"/>
</dbReference>
<dbReference type="PANTHER" id="PTHR31760">
    <property type="entry name" value="S-ADENOSYL-L-METHIONINE-DEPENDENT METHYLTRANSFERASES SUPERFAMILY PROTEIN"/>
    <property type="match status" value="1"/>
</dbReference>
<evidence type="ECO:0000313" key="8">
    <source>
        <dbReference type="EMBL" id="TQR83397.1"/>
    </source>
</evidence>
<keyword evidence="1 6" id="KW-0963">Cytoplasm</keyword>
<reference evidence="8 9" key="1">
    <citation type="submission" date="2018-10" db="EMBL/GenBank/DDBJ databases">
        <title>Draft genome of Mycobacterium hodleri strain B.</title>
        <authorList>
            <person name="Amande T.J."/>
            <person name="Mcgenity T.J."/>
        </authorList>
    </citation>
    <scope>NUCLEOTIDE SEQUENCE [LARGE SCALE GENOMIC DNA]</scope>
    <source>
        <strain evidence="8 9">B</strain>
    </source>
</reference>
<dbReference type="AlphaFoldDB" id="A0A544VTS9"/>
<keyword evidence="4 6" id="KW-0808">Transferase</keyword>
<dbReference type="HAMAP" id="MF_00074">
    <property type="entry name" value="16SrRNA_methyltr_G"/>
    <property type="match status" value="1"/>
</dbReference>
<gene>
    <name evidence="6 8" type="primary">rsmG</name>
    <name evidence="8" type="ORF">D8S82_27105</name>
</gene>
<feature type="binding site" evidence="6">
    <location>
        <position position="77"/>
    </location>
    <ligand>
        <name>S-adenosyl-L-methionine</name>
        <dbReference type="ChEBI" id="CHEBI:59789"/>
    </ligand>
</feature>
<evidence type="ECO:0000256" key="2">
    <source>
        <dbReference type="ARBA" id="ARBA00022552"/>
    </source>
</evidence>
<comment type="caution">
    <text evidence="8">The sequence shown here is derived from an EMBL/GenBank/DDBJ whole genome shotgun (WGS) entry which is preliminary data.</text>
</comment>
<proteinExistence type="inferred from homology"/>
<evidence type="ECO:0000256" key="4">
    <source>
        <dbReference type="ARBA" id="ARBA00022679"/>
    </source>
</evidence>
<sequence>MFHVKHGEAPPAPEAAAAFFGDRLPVAEEYAAILAGAGIERGLIGPGEVDRLWDRHILNSAAIGELMTPGQRIADVGSGAGLPGIPLALARPDVSVILVEPLLRRADFLSEVVELLGLSAVVIRGRAEERAVREAAGDIDVVTSRAVAALDKLTRWCLPLLQPGGRMLAMKGERASSEVQEHRRAMLSLGAADVKVMECGVTYLTPPVTVVVAVKASRPAGPGSRSGAPHRKSAKAQDRRAPRPDGPTRRSK</sequence>
<feature type="binding site" evidence="6">
    <location>
        <begin position="127"/>
        <end position="128"/>
    </location>
    <ligand>
        <name>S-adenosyl-L-methionine</name>
        <dbReference type="ChEBI" id="CHEBI:59789"/>
    </ligand>
</feature>
<comment type="subcellular location">
    <subcellularLocation>
        <location evidence="6">Cytoplasm</location>
    </subcellularLocation>
</comment>
<dbReference type="PANTHER" id="PTHR31760:SF0">
    <property type="entry name" value="S-ADENOSYL-L-METHIONINE-DEPENDENT METHYLTRANSFERASES SUPERFAMILY PROTEIN"/>
    <property type="match status" value="1"/>
</dbReference>
<dbReference type="InterPro" id="IPR003682">
    <property type="entry name" value="rRNA_ssu_MeTfrase_G"/>
</dbReference>
<dbReference type="InterPro" id="IPR029063">
    <property type="entry name" value="SAM-dependent_MTases_sf"/>
</dbReference>
<dbReference type="CDD" id="cd02440">
    <property type="entry name" value="AdoMet_MTases"/>
    <property type="match status" value="1"/>
</dbReference>
<evidence type="ECO:0000256" key="7">
    <source>
        <dbReference type="SAM" id="MobiDB-lite"/>
    </source>
</evidence>
<dbReference type="RefSeq" id="WP_142555074.1">
    <property type="nucleotide sequence ID" value="NZ_VIFX01000045.1"/>
</dbReference>
<protein>
    <recommendedName>
        <fullName evidence="6">Ribosomal RNA small subunit methyltransferase G</fullName>
        <ecNumber evidence="6">2.1.1.-</ecNumber>
    </recommendedName>
    <alternativeName>
        <fullName evidence="6">16S rRNA 7-methylguanosine methyltransferase</fullName>
        <shortName evidence="6">16S rRNA m7G methyltransferase</shortName>
    </alternativeName>
</protein>
<dbReference type="EC" id="2.1.1.-" evidence="6"/>
<dbReference type="GO" id="GO:0005829">
    <property type="term" value="C:cytosol"/>
    <property type="evidence" value="ECO:0007669"/>
    <property type="project" value="TreeGrafter"/>
</dbReference>
<comment type="function">
    <text evidence="6">Specifically methylates the N7 position of a guanine in 16S rRNA.</text>
</comment>
<feature type="binding site" evidence="6">
    <location>
        <position position="145"/>
    </location>
    <ligand>
        <name>S-adenosyl-L-methionine</name>
        <dbReference type="ChEBI" id="CHEBI:59789"/>
    </ligand>
</feature>
<feature type="compositionally biased region" description="Basic and acidic residues" evidence="7">
    <location>
        <begin position="235"/>
        <end position="252"/>
    </location>
</feature>
<evidence type="ECO:0000256" key="1">
    <source>
        <dbReference type="ARBA" id="ARBA00022490"/>
    </source>
</evidence>
<name>A0A544VTS9_9MYCO</name>
<dbReference type="Proteomes" id="UP000315759">
    <property type="component" value="Unassembled WGS sequence"/>
</dbReference>
<keyword evidence="2 6" id="KW-0698">rRNA processing</keyword>
<comment type="similarity">
    <text evidence="6">Belongs to the methyltransferase superfamily. RNA methyltransferase RsmG family.</text>
</comment>
<accession>A0A544VTS9</accession>
<dbReference type="GO" id="GO:0070043">
    <property type="term" value="F:rRNA (guanine-N7-)-methyltransferase activity"/>
    <property type="evidence" value="ECO:0007669"/>
    <property type="project" value="UniProtKB-UniRule"/>
</dbReference>
<evidence type="ECO:0000256" key="6">
    <source>
        <dbReference type="HAMAP-Rule" id="MF_00074"/>
    </source>
</evidence>
<evidence type="ECO:0000256" key="3">
    <source>
        <dbReference type="ARBA" id="ARBA00022603"/>
    </source>
</evidence>
<keyword evidence="5 6" id="KW-0949">S-adenosyl-L-methionine</keyword>
<organism evidence="8 9">
    <name type="scientific">Mycolicibacterium hodleri</name>
    <dbReference type="NCBI Taxonomy" id="49897"/>
    <lineage>
        <taxon>Bacteria</taxon>
        <taxon>Bacillati</taxon>
        <taxon>Actinomycetota</taxon>
        <taxon>Actinomycetes</taxon>
        <taxon>Mycobacteriales</taxon>
        <taxon>Mycobacteriaceae</taxon>
        <taxon>Mycolicibacterium</taxon>
    </lineage>
</organism>
<evidence type="ECO:0000313" key="9">
    <source>
        <dbReference type="Proteomes" id="UP000315759"/>
    </source>
</evidence>
<dbReference type="Gene3D" id="3.40.50.150">
    <property type="entry name" value="Vaccinia Virus protein VP39"/>
    <property type="match status" value="1"/>
</dbReference>
<keyword evidence="3 6" id="KW-0489">Methyltransferase</keyword>
<comment type="caution">
    <text evidence="6">Lacks conserved residue(s) required for the propagation of feature annotation.</text>
</comment>
<dbReference type="Pfam" id="PF02527">
    <property type="entry name" value="GidB"/>
    <property type="match status" value="1"/>
</dbReference>
<dbReference type="EMBL" id="VIFX01000045">
    <property type="protein sequence ID" value="TQR83397.1"/>
    <property type="molecule type" value="Genomic_DNA"/>
</dbReference>
<feature type="binding site" evidence="6">
    <location>
        <position position="82"/>
    </location>
    <ligand>
        <name>S-adenosyl-L-methionine</name>
        <dbReference type="ChEBI" id="CHEBI:59789"/>
    </ligand>
</feature>
<evidence type="ECO:0000256" key="5">
    <source>
        <dbReference type="ARBA" id="ARBA00022691"/>
    </source>
</evidence>
<feature type="region of interest" description="Disordered" evidence="7">
    <location>
        <begin position="218"/>
        <end position="252"/>
    </location>
</feature>